<evidence type="ECO:0000256" key="5">
    <source>
        <dbReference type="ARBA" id="ARBA00023277"/>
    </source>
</evidence>
<evidence type="ECO:0000313" key="7">
    <source>
        <dbReference type="Proteomes" id="UP000218238"/>
    </source>
</evidence>
<proteinExistence type="inferred from homology"/>
<dbReference type="AlphaFoldDB" id="A0A2A2TID6"/>
<reference evidence="6 7" key="1">
    <citation type="submission" date="2017-08" db="EMBL/GenBank/DDBJ databases">
        <title>Draft genome sequence of filamentous cyanobacterium Calothrix elsteri CCALA 953.</title>
        <authorList>
            <person name="Gagunashvili A.N."/>
            <person name="Elster J."/>
            <person name="Andresson O.S."/>
        </authorList>
    </citation>
    <scope>NUCLEOTIDE SEQUENCE [LARGE SCALE GENOMIC DNA]</scope>
    <source>
        <strain evidence="6 7">CCALA 953</strain>
    </source>
</reference>
<keyword evidence="5" id="KW-0119">Carbohydrate metabolism</keyword>
<evidence type="ECO:0000313" key="6">
    <source>
        <dbReference type="EMBL" id="PAX53825.1"/>
    </source>
</evidence>
<evidence type="ECO:0000256" key="1">
    <source>
        <dbReference type="ARBA" id="ARBA00004761"/>
    </source>
</evidence>
<dbReference type="Proteomes" id="UP000218238">
    <property type="component" value="Unassembled WGS sequence"/>
</dbReference>
<evidence type="ECO:0000256" key="3">
    <source>
        <dbReference type="ARBA" id="ARBA00011233"/>
    </source>
</evidence>
<protein>
    <submittedName>
        <fullName evidence="6">Ketohydroxyglutarate aldolase</fullName>
    </submittedName>
</protein>
<keyword evidence="7" id="KW-1185">Reference proteome</keyword>
<name>A0A2A2TID6_9CYAN</name>
<dbReference type="Pfam" id="PF01081">
    <property type="entry name" value="Aldolase"/>
    <property type="match status" value="1"/>
</dbReference>
<accession>A0A2A2TID6</accession>
<evidence type="ECO:0000256" key="2">
    <source>
        <dbReference type="ARBA" id="ARBA00006906"/>
    </source>
</evidence>
<comment type="similarity">
    <text evidence="2">Belongs to the KHG/KDPG aldolase family.</text>
</comment>
<dbReference type="PANTHER" id="PTHR30246:SF1">
    <property type="entry name" value="2-DEHYDRO-3-DEOXY-6-PHOSPHOGALACTONATE ALDOLASE-RELATED"/>
    <property type="match status" value="1"/>
</dbReference>
<dbReference type="InterPro" id="IPR013785">
    <property type="entry name" value="Aldolase_TIM"/>
</dbReference>
<dbReference type="NCBIfam" id="NF005673">
    <property type="entry name" value="PRK07455.1"/>
    <property type="match status" value="1"/>
</dbReference>
<dbReference type="CDD" id="cd00452">
    <property type="entry name" value="KDPG_aldolase"/>
    <property type="match status" value="1"/>
</dbReference>
<dbReference type="EMBL" id="NTFS01000128">
    <property type="protein sequence ID" value="PAX53825.1"/>
    <property type="molecule type" value="Genomic_DNA"/>
</dbReference>
<dbReference type="PANTHER" id="PTHR30246">
    <property type="entry name" value="2-KETO-3-DEOXY-6-PHOSPHOGLUCONATE ALDOLASE"/>
    <property type="match status" value="1"/>
</dbReference>
<gene>
    <name evidence="6" type="ORF">CK510_13185</name>
</gene>
<evidence type="ECO:0000256" key="4">
    <source>
        <dbReference type="ARBA" id="ARBA00023239"/>
    </source>
</evidence>
<dbReference type="NCBIfam" id="TIGR01182">
    <property type="entry name" value="eda"/>
    <property type="match status" value="1"/>
</dbReference>
<dbReference type="RefSeq" id="WP_095722143.1">
    <property type="nucleotide sequence ID" value="NZ_NTFS01000128.1"/>
</dbReference>
<dbReference type="Gene3D" id="3.20.20.70">
    <property type="entry name" value="Aldolase class I"/>
    <property type="match status" value="1"/>
</dbReference>
<organism evidence="6 7">
    <name type="scientific">Brunnivagina elsteri CCALA 953</name>
    <dbReference type="NCBI Taxonomy" id="987040"/>
    <lineage>
        <taxon>Bacteria</taxon>
        <taxon>Bacillati</taxon>
        <taxon>Cyanobacteriota</taxon>
        <taxon>Cyanophyceae</taxon>
        <taxon>Nostocales</taxon>
        <taxon>Calotrichaceae</taxon>
        <taxon>Brunnivagina</taxon>
    </lineage>
</organism>
<dbReference type="OrthoDB" id="9802667at2"/>
<comment type="caution">
    <text evidence="6">The sequence shown here is derived from an EMBL/GenBank/DDBJ whole genome shotgun (WGS) entry which is preliminary data.</text>
</comment>
<sequence>MLNTWLLKLQTFPVIAVIRAPNLEVGRKMAASVAKAGINLIEITWNSAEAGNLINKLRSELPDCMIGTGTVLNIRDLNNAIASGAEYVFTPHVDAELIHTGIEQNIPINLGALTPTEIVSAWNLGASGVKVFPVQSMGGANYIQSLQGPLGHIPLIPTGGVTLENAGDFLLSGAIAVGLSGELFPKALVEKGNWDAIAQNAKTLLQSLPK</sequence>
<dbReference type="InterPro" id="IPR000887">
    <property type="entry name" value="Aldlse_KDPG_KHG"/>
</dbReference>
<comment type="pathway">
    <text evidence="1">Carbohydrate acid metabolism.</text>
</comment>
<comment type="subunit">
    <text evidence="3">Homotrimer.</text>
</comment>
<keyword evidence="4" id="KW-0456">Lyase</keyword>
<dbReference type="SUPFAM" id="SSF51569">
    <property type="entry name" value="Aldolase"/>
    <property type="match status" value="1"/>
</dbReference>
<dbReference type="GO" id="GO:0016829">
    <property type="term" value="F:lyase activity"/>
    <property type="evidence" value="ECO:0007669"/>
    <property type="project" value="UniProtKB-KW"/>
</dbReference>